<dbReference type="GO" id="GO:0005829">
    <property type="term" value="C:cytosol"/>
    <property type="evidence" value="ECO:0007669"/>
    <property type="project" value="TreeGrafter"/>
</dbReference>
<sequence length="397" mass="42544">MGDRSVRRLPPNRRSSGGTTLFCSERIAGARRRNPVACRIHLYFVVSAPLPDGHSVFAPGPRSDSDSTMPDLIVGIIDTFHPKIIETIADSVPDGWVLSIADGGTPDARSRALADADVAFVMAAPLPTDLLRTAGRLGFIQKLGAGVDRIDLDYCRERGIGVARLHAGNNVPVAEHTLMLILAAYRRLPVLDRQTRAGNWDKEVSRGINRQITGKTIGIVGFGAIGRMLAQMLAGFDIRILYYDPIRAPADVETKLRAEYMDLDALVATADIVSLHLPLMKETAGIIDERRIAAMKPDALLVNAARGGLVDEDALARALARGHLFGAAIDAFSKEPPIGSPLLREERTVLTPHAAGATLDNFAAIAERAVGNTKRYLAGEDLPPADLVVAPGKRAAA</sequence>
<dbReference type="Pfam" id="PF02826">
    <property type="entry name" value="2-Hacid_dh_C"/>
    <property type="match status" value="1"/>
</dbReference>
<accession>A0A964T3J9</accession>
<dbReference type="PROSITE" id="PS00670">
    <property type="entry name" value="D_2_HYDROXYACID_DH_2"/>
    <property type="match status" value="1"/>
</dbReference>
<proteinExistence type="inferred from homology"/>
<evidence type="ECO:0000313" key="7">
    <source>
        <dbReference type="EMBL" id="MYZ47664.1"/>
    </source>
</evidence>
<dbReference type="EMBL" id="SPKJ01000019">
    <property type="protein sequence ID" value="MYZ47664.1"/>
    <property type="molecule type" value="Genomic_DNA"/>
</dbReference>
<keyword evidence="2 4" id="KW-0560">Oxidoreductase</keyword>
<dbReference type="InterPro" id="IPR029753">
    <property type="entry name" value="D-isomer_DH_CS"/>
</dbReference>
<feature type="domain" description="D-isomer specific 2-hydroxyacid dehydrogenase catalytic" evidence="5">
    <location>
        <begin position="77"/>
        <end position="382"/>
    </location>
</feature>
<evidence type="ECO:0000259" key="5">
    <source>
        <dbReference type="Pfam" id="PF00389"/>
    </source>
</evidence>
<reference evidence="7" key="1">
    <citation type="submission" date="2019-03" db="EMBL/GenBank/DDBJ databases">
        <title>Afifella sp. nov., isolated from activated sludge.</title>
        <authorList>
            <person name="Li Q."/>
            <person name="Liu Y."/>
        </authorList>
    </citation>
    <scope>NUCLEOTIDE SEQUENCE</scope>
    <source>
        <strain evidence="7">L72</strain>
    </source>
</reference>
<evidence type="ECO:0000256" key="3">
    <source>
        <dbReference type="ARBA" id="ARBA00023027"/>
    </source>
</evidence>
<dbReference type="PROSITE" id="PS00671">
    <property type="entry name" value="D_2_HYDROXYACID_DH_3"/>
    <property type="match status" value="1"/>
</dbReference>
<organism evidence="7 8">
    <name type="scientific">Propylenella binzhouense</name>
    <dbReference type="NCBI Taxonomy" id="2555902"/>
    <lineage>
        <taxon>Bacteria</taxon>
        <taxon>Pseudomonadati</taxon>
        <taxon>Pseudomonadota</taxon>
        <taxon>Alphaproteobacteria</taxon>
        <taxon>Hyphomicrobiales</taxon>
        <taxon>Propylenellaceae</taxon>
        <taxon>Propylenella</taxon>
    </lineage>
</organism>
<dbReference type="Gene3D" id="3.40.50.720">
    <property type="entry name" value="NAD(P)-binding Rossmann-like Domain"/>
    <property type="match status" value="2"/>
</dbReference>
<dbReference type="Pfam" id="PF00389">
    <property type="entry name" value="2-Hacid_dh"/>
    <property type="match status" value="1"/>
</dbReference>
<dbReference type="PANTHER" id="PTHR10996:SF178">
    <property type="entry name" value="2-HYDROXYACID DEHYDROGENASE YGL185C-RELATED"/>
    <property type="match status" value="1"/>
</dbReference>
<dbReference type="GO" id="GO:0016618">
    <property type="term" value="F:hydroxypyruvate reductase [NAD(P)H] activity"/>
    <property type="evidence" value="ECO:0007669"/>
    <property type="project" value="TreeGrafter"/>
</dbReference>
<dbReference type="PANTHER" id="PTHR10996">
    <property type="entry name" value="2-HYDROXYACID DEHYDROGENASE-RELATED"/>
    <property type="match status" value="1"/>
</dbReference>
<protein>
    <submittedName>
        <fullName evidence="7">Dehydrogenase</fullName>
    </submittedName>
</protein>
<dbReference type="InterPro" id="IPR029752">
    <property type="entry name" value="D-isomer_DH_CS1"/>
</dbReference>
<evidence type="ECO:0000256" key="1">
    <source>
        <dbReference type="ARBA" id="ARBA00005854"/>
    </source>
</evidence>
<comment type="caution">
    <text evidence="7">The sequence shown here is derived from an EMBL/GenBank/DDBJ whole genome shotgun (WGS) entry which is preliminary data.</text>
</comment>
<dbReference type="InterPro" id="IPR036291">
    <property type="entry name" value="NAD(P)-bd_dom_sf"/>
</dbReference>
<evidence type="ECO:0000256" key="2">
    <source>
        <dbReference type="ARBA" id="ARBA00023002"/>
    </source>
</evidence>
<name>A0A964T3J9_9HYPH</name>
<comment type="similarity">
    <text evidence="1 4">Belongs to the D-isomer specific 2-hydroxyacid dehydrogenase family.</text>
</comment>
<dbReference type="InterPro" id="IPR006139">
    <property type="entry name" value="D-isomer_2_OHA_DH_cat_dom"/>
</dbReference>
<gene>
    <name evidence="7" type="ORF">E4O86_08055</name>
</gene>
<dbReference type="SUPFAM" id="SSF52283">
    <property type="entry name" value="Formate/glycerate dehydrogenase catalytic domain-like"/>
    <property type="match status" value="1"/>
</dbReference>
<dbReference type="InterPro" id="IPR006140">
    <property type="entry name" value="D-isomer_DH_NAD-bd"/>
</dbReference>
<keyword evidence="3" id="KW-0520">NAD</keyword>
<evidence type="ECO:0000256" key="4">
    <source>
        <dbReference type="RuleBase" id="RU003719"/>
    </source>
</evidence>
<dbReference type="SUPFAM" id="SSF51735">
    <property type="entry name" value="NAD(P)-binding Rossmann-fold domains"/>
    <property type="match status" value="1"/>
</dbReference>
<keyword evidence="8" id="KW-1185">Reference proteome</keyword>
<dbReference type="FunFam" id="3.40.50.720:FF:000203">
    <property type="entry name" value="D-3-phosphoglycerate dehydrogenase (SerA)"/>
    <property type="match status" value="1"/>
</dbReference>
<dbReference type="GO" id="GO:0030267">
    <property type="term" value="F:glyoxylate reductase (NADPH) activity"/>
    <property type="evidence" value="ECO:0007669"/>
    <property type="project" value="TreeGrafter"/>
</dbReference>
<dbReference type="GO" id="GO:0051287">
    <property type="term" value="F:NAD binding"/>
    <property type="evidence" value="ECO:0007669"/>
    <property type="project" value="InterPro"/>
</dbReference>
<evidence type="ECO:0000313" key="8">
    <source>
        <dbReference type="Proteomes" id="UP000773614"/>
    </source>
</evidence>
<evidence type="ECO:0000259" key="6">
    <source>
        <dbReference type="Pfam" id="PF02826"/>
    </source>
</evidence>
<dbReference type="CDD" id="cd12175">
    <property type="entry name" value="2-Hacid_dh_11"/>
    <property type="match status" value="1"/>
</dbReference>
<dbReference type="PROSITE" id="PS00065">
    <property type="entry name" value="D_2_HYDROXYACID_DH_1"/>
    <property type="match status" value="1"/>
</dbReference>
<dbReference type="InterPro" id="IPR050223">
    <property type="entry name" value="D-isomer_2-hydroxyacid_DH"/>
</dbReference>
<dbReference type="Proteomes" id="UP000773614">
    <property type="component" value="Unassembled WGS sequence"/>
</dbReference>
<dbReference type="AlphaFoldDB" id="A0A964T3J9"/>
<feature type="domain" description="D-isomer specific 2-hydroxyacid dehydrogenase NAD-binding" evidence="6">
    <location>
        <begin position="178"/>
        <end position="355"/>
    </location>
</feature>